<sequence length="901" mass="102465">MFRETASPSGRILPPIHVPPVPLSLEERLSSCEKGIQFLMEESVRSRGMMRLQLQQINQGGGSSSQETAQLRSQLVSTQTQMSSFMRQSTRQAFLEVERERLLTAHEDFSNQVRLDTNIGRVAGELKDLSHRLNQTTHISERQLEDINREVETGAISLKRLAATISSLSTNLNRSEERISSHISLVEERCTHGHETLCTTLTNKAEKWKEEFIGLETRLSGDISELHSLLNAISNNIKELTLATVRRIQQLSEEEVRERNILEKMLLKEFDNARDKFESRWEKIEKSIYDNYIEIQQRHKKFSQLMSHHASSLGILEQQVEAERLRTNHLLLAEVTARKEAVSSLQTDTHRVRADLLKLLNSAHQANQLLEVKLQQLQSSLEQRITLLTDQLQDYRTDCLESTNQLSDLRESVNKELSSLQVLHSLREEFTNYKTELENNFSNLNQRIDSNQSCENSLRAEITSLSNKLLQMKQEHTHSIEEQSSQIHKSQQKLIELNSLIQPLLNTPQAISDLSRLTQQLEGYTRQHNEETIQLHRALQGTQQLFSQKLHLEETARISALTNISNEIRAVQLQLSHPPLYTHPSLNQANAINVPPPKPSTLHIPKQPSLNLGSVPSSYEHLTSISIPSTCTSVSNLFLHTSANVSKLPHSTPKSNSTSLTDLKYTTSPIEGEIRVISSIRSHETQDQKDGEMGGSTETSIDESTGSIADKFQAVTEESGFSPLVHEHVPTFPASPKEGKRENTQSAQDRVLSVIREESETQAANDLDTSHSKKQIISADLPLQPDTSHKQESEEDILSPLPQIRSESSGSFFSRHLSLPDSLGKDKPIREYRRLRTVESVARQSFIKSPEPLKEAQLDWGEEDPLNEWGIYQAIFWLRLKMKWMRPVLRIRERISNSENT</sequence>
<proteinExistence type="predicted"/>
<evidence type="ECO:0000256" key="1">
    <source>
        <dbReference type="SAM" id="Coils"/>
    </source>
</evidence>
<keyword evidence="4" id="KW-1185">Reference proteome</keyword>
<accession>A0AAV7K0E7</accession>
<keyword evidence="1" id="KW-0175">Coiled coil</keyword>
<feature type="compositionally biased region" description="Basic and acidic residues" evidence="2">
    <location>
        <begin position="681"/>
        <end position="692"/>
    </location>
</feature>
<dbReference type="EMBL" id="JAKMXF010000221">
    <property type="protein sequence ID" value="KAI6654693.1"/>
    <property type="molecule type" value="Genomic_DNA"/>
</dbReference>
<feature type="region of interest" description="Disordered" evidence="2">
    <location>
        <begin position="726"/>
        <end position="748"/>
    </location>
</feature>
<comment type="caution">
    <text evidence="3">The sequence shown here is derived from an EMBL/GenBank/DDBJ whole genome shotgun (WGS) entry which is preliminary data.</text>
</comment>
<reference evidence="3 4" key="1">
    <citation type="journal article" date="2023" name="BMC Biol.">
        <title>The compact genome of the sponge Oopsacas minuta (Hexactinellida) is lacking key metazoan core genes.</title>
        <authorList>
            <person name="Santini S."/>
            <person name="Schenkelaars Q."/>
            <person name="Jourda C."/>
            <person name="Duchesne M."/>
            <person name="Belahbib H."/>
            <person name="Rocher C."/>
            <person name="Selva M."/>
            <person name="Riesgo A."/>
            <person name="Vervoort M."/>
            <person name="Leys S.P."/>
            <person name="Kodjabachian L."/>
            <person name="Le Bivic A."/>
            <person name="Borchiellini C."/>
            <person name="Claverie J.M."/>
            <person name="Renard E."/>
        </authorList>
    </citation>
    <scope>NUCLEOTIDE SEQUENCE [LARGE SCALE GENOMIC DNA]</scope>
    <source>
        <strain evidence="3">SPO-2</strain>
    </source>
</reference>
<evidence type="ECO:0000313" key="3">
    <source>
        <dbReference type="EMBL" id="KAI6654693.1"/>
    </source>
</evidence>
<dbReference type="Proteomes" id="UP001165289">
    <property type="component" value="Unassembled WGS sequence"/>
</dbReference>
<dbReference type="AlphaFoldDB" id="A0AAV7K0E7"/>
<feature type="coiled-coil region" evidence="1">
    <location>
        <begin position="360"/>
        <end position="398"/>
    </location>
</feature>
<feature type="compositionally biased region" description="Polar residues" evidence="2">
    <location>
        <begin position="696"/>
        <end position="705"/>
    </location>
</feature>
<evidence type="ECO:0000313" key="4">
    <source>
        <dbReference type="Proteomes" id="UP001165289"/>
    </source>
</evidence>
<feature type="region of interest" description="Disordered" evidence="2">
    <location>
        <begin position="760"/>
        <end position="801"/>
    </location>
</feature>
<organism evidence="3 4">
    <name type="scientific">Oopsacas minuta</name>
    <dbReference type="NCBI Taxonomy" id="111878"/>
    <lineage>
        <taxon>Eukaryota</taxon>
        <taxon>Metazoa</taxon>
        <taxon>Porifera</taxon>
        <taxon>Hexactinellida</taxon>
        <taxon>Hexasterophora</taxon>
        <taxon>Lyssacinosida</taxon>
        <taxon>Leucopsacidae</taxon>
        <taxon>Oopsacas</taxon>
    </lineage>
</organism>
<gene>
    <name evidence="3" type="ORF">LOD99_2572</name>
</gene>
<name>A0AAV7K0E7_9METZ</name>
<feature type="coiled-coil region" evidence="1">
    <location>
        <begin position="427"/>
        <end position="475"/>
    </location>
</feature>
<feature type="region of interest" description="Disordered" evidence="2">
    <location>
        <begin position="679"/>
        <end position="705"/>
    </location>
</feature>
<protein>
    <submittedName>
        <fullName evidence="3">Uncharacterized protein</fullName>
    </submittedName>
</protein>
<evidence type="ECO:0000256" key="2">
    <source>
        <dbReference type="SAM" id="MobiDB-lite"/>
    </source>
</evidence>